<feature type="modified residue" description="4-aspartylphosphate" evidence="2">
    <location>
        <position position="52"/>
    </location>
</feature>
<accession>A0A1N6KAR7</accession>
<evidence type="ECO:0000313" key="4">
    <source>
        <dbReference type="EMBL" id="SIO53563.1"/>
    </source>
</evidence>
<organism evidence="4 5">
    <name type="scientific">Chitinophaga niabensis</name>
    <dbReference type="NCBI Taxonomy" id="536979"/>
    <lineage>
        <taxon>Bacteria</taxon>
        <taxon>Pseudomonadati</taxon>
        <taxon>Bacteroidota</taxon>
        <taxon>Chitinophagia</taxon>
        <taxon>Chitinophagales</taxon>
        <taxon>Chitinophagaceae</taxon>
        <taxon>Chitinophaga</taxon>
    </lineage>
</organism>
<dbReference type="InterPro" id="IPR001789">
    <property type="entry name" value="Sig_transdc_resp-reg_receiver"/>
</dbReference>
<feature type="domain" description="Response regulatory" evidence="3">
    <location>
        <begin position="3"/>
        <end position="119"/>
    </location>
</feature>
<protein>
    <submittedName>
        <fullName evidence="4">Two-component system, cell cycle response regulator DivK</fullName>
    </submittedName>
</protein>
<proteinExistence type="predicted"/>
<dbReference type="PANTHER" id="PTHR44591:SF3">
    <property type="entry name" value="RESPONSE REGULATORY DOMAIN-CONTAINING PROTEIN"/>
    <property type="match status" value="1"/>
</dbReference>
<dbReference type="InterPro" id="IPR050595">
    <property type="entry name" value="Bact_response_regulator"/>
</dbReference>
<name>A0A1N6KAR7_9BACT</name>
<dbReference type="SMART" id="SM00448">
    <property type="entry name" value="REC"/>
    <property type="match status" value="1"/>
</dbReference>
<evidence type="ECO:0000256" key="2">
    <source>
        <dbReference type="PROSITE-ProRule" id="PRU00169"/>
    </source>
</evidence>
<dbReference type="GO" id="GO:0000160">
    <property type="term" value="P:phosphorelay signal transduction system"/>
    <property type="evidence" value="ECO:0007669"/>
    <property type="project" value="InterPro"/>
</dbReference>
<dbReference type="Proteomes" id="UP000185003">
    <property type="component" value="Unassembled WGS sequence"/>
</dbReference>
<dbReference type="STRING" id="536979.SAMN04488055_5438"/>
<dbReference type="EMBL" id="FSRA01000002">
    <property type="protein sequence ID" value="SIO53563.1"/>
    <property type="molecule type" value="Genomic_DNA"/>
</dbReference>
<reference evidence="4 5" key="1">
    <citation type="submission" date="2016-11" db="EMBL/GenBank/DDBJ databases">
        <authorList>
            <person name="Jaros S."/>
            <person name="Januszkiewicz K."/>
            <person name="Wedrychowicz H."/>
        </authorList>
    </citation>
    <scope>NUCLEOTIDE SEQUENCE [LARGE SCALE GENOMIC DNA]</scope>
    <source>
        <strain evidence="4 5">DSM 24787</strain>
    </source>
</reference>
<dbReference type="InterPro" id="IPR011006">
    <property type="entry name" value="CheY-like_superfamily"/>
</dbReference>
<dbReference type="CDD" id="cd17546">
    <property type="entry name" value="REC_hyHK_CKI1_RcsC-like"/>
    <property type="match status" value="1"/>
</dbReference>
<dbReference type="Pfam" id="PF00072">
    <property type="entry name" value="Response_reg"/>
    <property type="match status" value="1"/>
</dbReference>
<gene>
    <name evidence="4" type="ORF">SAMN04488055_5438</name>
</gene>
<keyword evidence="1 2" id="KW-0597">Phosphoprotein</keyword>
<dbReference type="Gene3D" id="3.40.50.2300">
    <property type="match status" value="1"/>
</dbReference>
<evidence type="ECO:0000256" key="1">
    <source>
        <dbReference type="ARBA" id="ARBA00022553"/>
    </source>
</evidence>
<dbReference type="AlphaFoldDB" id="A0A1N6KAR7"/>
<evidence type="ECO:0000259" key="3">
    <source>
        <dbReference type="PROSITE" id="PS50110"/>
    </source>
</evidence>
<evidence type="ECO:0000313" key="5">
    <source>
        <dbReference type="Proteomes" id="UP000185003"/>
    </source>
</evidence>
<sequence length="124" mass="13973">MKRVILIDDNLIDQTILTKLFSHYGVKLETANDGEEGIKLTKQIIPALILLDIKMPVMDGFEALVYFKADIILQNIPIVMLSADLISKEVENLLLVNAVGLLKKPVFPKDIKALLEKYKILEVK</sequence>
<dbReference type="PANTHER" id="PTHR44591">
    <property type="entry name" value="STRESS RESPONSE REGULATOR PROTEIN 1"/>
    <property type="match status" value="1"/>
</dbReference>
<dbReference type="OrthoDB" id="9796457at2"/>
<keyword evidence="5" id="KW-1185">Reference proteome</keyword>
<dbReference type="PROSITE" id="PS50110">
    <property type="entry name" value="RESPONSE_REGULATORY"/>
    <property type="match status" value="1"/>
</dbReference>
<dbReference type="RefSeq" id="WP_074242664.1">
    <property type="nucleotide sequence ID" value="NZ_FSRA01000002.1"/>
</dbReference>
<dbReference type="SUPFAM" id="SSF52172">
    <property type="entry name" value="CheY-like"/>
    <property type="match status" value="1"/>
</dbReference>